<dbReference type="EMBL" id="JMCB01000004">
    <property type="protein sequence ID" value="KFE69385.1"/>
    <property type="molecule type" value="Genomic_DNA"/>
</dbReference>
<evidence type="ECO:0000313" key="3">
    <source>
        <dbReference type="Proteomes" id="UP000028725"/>
    </source>
</evidence>
<evidence type="ECO:0000256" key="1">
    <source>
        <dbReference type="SAM" id="MobiDB-lite"/>
    </source>
</evidence>
<protein>
    <recommendedName>
        <fullName evidence="4">Lipoprotein</fullName>
    </recommendedName>
</protein>
<dbReference type="Proteomes" id="UP000028725">
    <property type="component" value="Unassembled WGS sequence"/>
</dbReference>
<feature type="compositionally biased region" description="Basic and acidic residues" evidence="1">
    <location>
        <begin position="69"/>
        <end position="79"/>
    </location>
</feature>
<name>A0A085WNX2_9BACT</name>
<organism evidence="2 3">
    <name type="scientific">Hyalangium minutum</name>
    <dbReference type="NCBI Taxonomy" id="394096"/>
    <lineage>
        <taxon>Bacteria</taxon>
        <taxon>Pseudomonadati</taxon>
        <taxon>Myxococcota</taxon>
        <taxon>Myxococcia</taxon>
        <taxon>Myxococcales</taxon>
        <taxon>Cystobacterineae</taxon>
        <taxon>Archangiaceae</taxon>
        <taxon>Hyalangium</taxon>
    </lineage>
</organism>
<feature type="compositionally biased region" description="Pro residues" evidence="1">
    <location>
        <begin position="82"/>
        <end position="93"/>
    </location>
</feature>
<gene>
    <name evidence="2" type="ORF">DB31_6360</name>
</gene>
<dbReference type="PROSITE" id="PS51257">
    <property type="entry name" value="PROKAR_LIPOPROTEIN"/>
    <property type="match status" value="1"/>
</dbReference>
<dbReference type="RefSeq" id="WP_044186573.1">
    <property type="nucleotide sequence ID" value="NZ_JMCB01000004.1"/>
</dbReference>
<dbReference type="AlphaFoldDB" id="A0A085WNX2"/>
<keyword evidence="3" id="KW-1185">Reference proteome</keyword>
<proteinExistence type="predicted"/>
<dbReference type="Gene3D" id="6.10.250.3110">
    <property type="match status" value="1"/>
</dbReference>
<evidence type="ECO:0008006" key="4">
    <source>
        <dbReference type="Google" id="ProtNLM"/>
    </source>
</evidence>
<sequence length="93" mass="10213">MKTWVMAVLAGGLLSACGPSKELRQVRAEATSLRSETDSLRAESRVLRAENKTLKAKVADLEDTLTEVSRERDELKLAAERPAPPPPKKTGRK</sequence>
<feature type="region of interest" description="Disordered" evidence="1">
    <location>
        <begin position="69"/>
        <end position="93"/>
    </location>
</feature>
<dbReference type="STRING" id="394096.DB31_6360"/>
<evidence type="ECO:0000313" key="2">
    <source>
        <dbReference type="EMBL" id="KFE69385.1"/>
    </source>
</evidence>
<reference evidence="2 3" key="1">
    <citation type="submission" date="2014-04" db="EMBL/GenBank/DDBJ databases">
        <title>Genome assembly of Hyalangium minutum DSM 14724.</title>
        <authorList>
            <person name="Sharma G."/>
            <person name="Subramanian S."/>
        </authorList>
    </citation>
    <scope>NUCLEOTIDE SEQUENCE [LARGE SCALE GENOMIC DNA]</scope>
    <source>
        <strain evidence="2 3">DSM 14724</strain>
    </source>
</reference>
<accession>A0A085WNX2</accession>
<comment type="caution">
    <text evidence="2">The sequence shown here is derived from an EMBL/GenBank/DDBJ whole genome shotgun (WGS) entry which is preliminary data.</text>
</comment>
<dbReference type="OrthoDB" id="9920194at2"/>